<sequence length="107" mass="12134">MAIETDIGRDVKAQRDESKLAPPPMYQVVMLNDDYTPMEFVVEVLRRVFSKSVEQAEHIMLKVHHEGRGVCGIYTRDIAATKVDKVMRLARANQHPLQCVMEPAPGE</sequence>
<dbReference type="InterPro" id="IPR014719">
    <property type="entry name" value="Ribosomal_bL12_C/ClpS-like"/>
</dbReference>
<keyword evidence="3" id="KW-0645">Protease</keyword>
<evidence type="ECO:0000313" key="4">
    <source>
        <dbReference type="Proteomes" id="UP000776983"/>
    </source>
</evidence>
<organism evidence="3 4">
    <name type="scientific">Mesopusillimonas faecipullorum</name>
    <dbReference type="NCBI Taxonomy" id="2755040"/>
    <lineage>
        <taxon>Bacteria</taxon>
        <taxon>Pseudomonadati</taxon>
        <taxon>Pseudomonadota</taxon>
        <taxon>Betaproteobacteria</taxon>
        <taxon>Burkholderiales</taxon>
        <taxon>Alcaligenaceae</taxon>
        <taxon>Mesopusillimonas</taxon>
    </lineage>
</organism>
<keyword evidence="3" id="KW-0378">Hydrolase</keyword>
<dbReference type="Gene3D" id="3.30.1390.10">
    <property type="match status" value="1"/>
</dbReference>
<dbReference type="InterPro" id="IPR022935">
    <property type="entry name" value="ClpS"/>
</dbReference>
<proteinExistence type="inferred from homology"/>
<dbReference type="EMBL" id="JACDXW010000002">
    <property type="protein sequence ID" value="MCB5362887.1"/>
    <property type="molecule type" value="Genomic_DNA"/>
</dbReference>
<accession>A0ABS8CA29</accession>
<name>A0ABS8CA29_9BURK</name>
<comment type="subunit">
    <text evidence="1">Binds to the N-terminal domain of the chaperone ClpA.</text>
</comment>
<dbReference type="NCBIfam" id="NF000672">
    <property type="entry name" value="PRK00033.1-5"/>
    <property type="match status" value="1"/>
</dbReference>
<evidence type="ECO:0000256" key="1">
    <source>
        <dbReference type="HAMAP-Rule" id="MF_00302"/>
    </source>
</evidence>
<dbReference type="Pfam" id="PF02617">
    <property type="entry name" value="ClpS"/>
    <property type="match status" value="1"/>
</dbReference>
<keyword evidence="4" id="KW-1185">Reference proteome</keyword>
<dbReference type="GO" id="GO:0006508">
    <property type="term" value="P:proteolysis"/>
    <property type="evidence" value="ECO:0007669"/>
    <property type="project" value="UniProtKB-KW"/>
</dbReference>
<comment type="caution">
    <text evidence="3">The sequence shown here is derived from an EMBL/GenBank/DDBJ whole genome shotgun (WGS) entry which is preliminary data.</text>
</comment>
<dbReference type="RefSeq" id="WP_226953136.1">
    <property type="nucleotide sequence ID" value="NZ_JACDXW010000002.1"/>
</dbReference>
<evidence type="ECO:0000313" key="3">
    <source>
        <dbReference type="EMBL" id="MCB5362887.1"/>
    </source>
</evidence>
<dbReference type="Proteomes" id="UP000776983">
    <property type="component" value="Unassembled WGS sequence"/>
</dbReference>
<dbReference type="HAMAP" id="MF_00302">
    <property type="entry name" value="ClpS"/>
    <property type="match status" value="1"/>
</dbReference>
<gene>
    <name evidence="1 3" type="primary">clpS</name>
    <name evidence="3" type="ORF">H0484_03840</name>
</gene>
<reference evidence="3 4" key="1">
    <citation type="submission" date="2020-07" db="EMBL/GenBank/DDBJ databases">
        <title>Pusillimonas sp. nov., isolated from poultry manure in Taiwan.</title>
        <authorList>
            <person name="Lin S.-Y."/>
            <person name="Tang Y.-S."/>
            <person name="Young C.-C."/>
        </authorList>
    </citation>
    <scope>NUCLEOTIDE SEQUENCE [LARGE SCALE GENOMIC DNA]</scope>
    <source>
        <strain evidence="3 4">CC-YST705</strain>
    </source>
</reference>
<dbReference type="GO" id="GO:0008233">
    <property type="term" value="F:peptidase activity"/>
    <property type="evidence" value="ECO:0007669"/>
    <property type="project" value="UniProtKB-KW"/>
</dbReference>
<dbReference type="SUPFAM" id="SSF54736">
    <property type="entry name" value="ClpS-like"/>
    <property type="match status" value="1"/>
</dbReference>
<feature type="domain" description="Adaptor protein ClpS core" evidence="2">
    <location>
        <begin position="22"/>
        <end position="99"/>
    </location>
</feature>
<protein>
    <recommendedName>
        <fullName evidence="1">ATP-dependent Clp protease adapter protein ClpS</fullName>
    </recommendedName>
</protein>
<dbReference type="PANTHER" id="PTHR33473">
    <property type="entry name" value="ATP-DEPENDENT CLP PROTEASE ADAPTER PROTEIN CLPS1, CHLOROPLASTIC"/>
    <property type="match status" value="1"/>
</dbReference>
<evidence type="ECO:0000259" key="2">
    <source>
        <dbReference type="Pfam" id="PF02617"/>
    </source>
</evidence>
<comment type="function">
    <text evidence="1">Involved in the modulation of the specificity of the ClpAP-mediated ATP-dependent protein degradation.</text>
</comment>
<dbReference type="PANTHER" id="PTHR33473:SF19">
    <property type="entry name" value="ATP-DEPENDENT CLP PROTEASE ADAPTER PROTEIN CLPS"/>
    <property type="match status" value="1"/>
</dbReference>
<comment type="similarity">
    <text evidence="1">Belongs to the ClpS family.</text>
</comment>
<dbReference type="InterPro" id="IPR003769">
    <property type="entry name" value="ClpS_core"/>
</dbReference>